<proteinExistence type="predicted"/>
<protein>
    <submittedName>
        <fullName evidence="2">Uncharacterized protein</fullName>
    </submittedName>
</protein>
<dbReference type="RefSeq" id="WP_207912189.1">
    <property type="nucleotide sequence ID" value="NZ_SLZT01000002.1"/>
</dbReference>
<feature type="compositionally biased region" description="Basic and acidic residues" evidence="1">
    <location>
        <begin position="102"/>
        <end position="114"/>
    </location>
</feature>
<accession>A0A1Y6B9X4</accession>
<evidence type="ECO:0000256" key="1">
    <source>
        <dbReference type="SAM" id="MobiDB-lite"/>
    </source>
</evidence>
<keyword evidence="3" id="KW-1185">Reference proteome</keyword>
<name>A0A1Y6B9X4_9BACT</name>
<dbReference type="EMBL" id="FWZT01000002">
    <property type="protein sequence ID" value="SME93374.1"/>
    <property type="molecule type" value="Genomic_DNA"/>
</dbReference>
<gene>
    <name evidence="2" type="ORF">SAMN06296036_10226</name>
</gene>
<reference evidence="3" key="1">
    <citation type="submission" date="2017-04" db="EMBL/GenBank/DDBJ databases">
        <authorList>
            <person name="Varghese N."/>
            <person name="Submissions S."/>
        </authorList>
    </citation>
    <scope>NUCLEOTIDE SEQUENCE [LARGE SCALE GENOMIC DNA]</scope>
    <source>
        <strain evidence="3">RKEM611</strain>
    </source>
</reference>
<evidence type="ECO:0000313" key="2">
    <source>
        <dbReference type="EMBL" id="SME93374.1"/>
    </source>
</evidence>
<evidence type="ECO:0000313" key="3">
    <source>
        <dbReference type="Proteomes" id="UP000192907"/>
    </source>
</evidence>
<dbReference type="AlphaFoldDB" id="A0A1Y6B9X4"/>
<sequence length="147" mass="17271">MRINHQFSHKSTRLCRRSVRVRRRAPSRGNESHHQSINEVLDYGKKFLSWIRNNPHILLMISLFSLLFTFDVLNLISSLCLGFVGTSLSDLLFHNYQDWRKSRLRSPEPSEKNSLESIRPAKNIDYMSTRHKAPYESLKERSKKLSA</sequence>
<dbReference type="STRING" id="1513793.SAMN06296036_10226"/>
<organism evidence="2 3">
    <name type="scientific">Pseudobacteriovorax antillogorgiicola</name>
    <dbReference type="NCBI Taxonomy" id="1513793"/>
    <lineage>
        <taxon>Bacteria</taxon>
        <taxon>Pseudomonadati</taxon>
        <taxon>Bdellovibrionota</taxon>
        <taxon>Oligoflexia</taxon>
        <taxon>Oligoflexales</taxon>
        <taxon>Pseudobacteriovoracaceae</taxon>
        <taxon>Pseudobacteriovorax</taxon>
    </lineage>
</organism>
<feature type="region of interest" description="Disordered" evidence="1">
    <location>
        <begin position="102"/>
        <end position="147"/>
    </location>
</feature>
<dbReference type="Proteomes" id="UP000192907">
    <property type="component" value="Unassembled WGS sequence"/>
</dbReference>